<dbReference type="Pfam" id="PF23544">
    <property type="entry name" value="AtuA_ferredoxin"/>
    <property type="match status" value="1"/>
</dbReference>
<dbReference type="Proteomes" id="UP000489600">
    <property type="component" value="Unassembled WGS sequence"/>
</dbReference>
<proteinExistence type="predicted"/>
<reference evidence="3" key="1">
    <citation type="submission" date="2019-07" db="EMBL/GenBank/DDBJ databases">
        <authorList>
            <person name="Dittberner H."/>
        </authorList>
    </citation>
    <scope>NUCLEOTIDE SEQUENCE [LARGE SCALE GENOMIC DNA]</scope>
</reference>
<dbReference type="Pfam" id="PF07287">
    <property type="entry name" value="AtuA"/>
    <property type="match status" value="1"/>
</dbReference>
<sequence>MANPDGKWNLCDSVIKLRENLERRKDTVYVGCGAGFGGDRPLAALKLLQRVEEINYLVLECLAERTLADRWLSMASGGDGYDPRVSEWMRLLLPISVEKGTCIITNMGAIDPSGAQKKVLEVASELGLTISVAVAHEVHFEADSGSSFGGQCCSEGGSSTYLGAAPIVECLEKYQPDVIITSRVADAALFLAPMVYELGWNWNDLELLAQGTLAGHLLECGCQLTGGYFMHPGDQYRDMAFPLLQDLSLPYAEIGYDGKVCVAKAEGSGGILNTATCAEQLLYEIADPSAYITPDVVIDIRDVSFLPLSDCKVQCSGANPSANTAMPEKLLRLIPKECGWKGWGEISYGGHGSIQRAKASEFLVRSWMEETIPGINHCILSYGIGLDSLKATSNGAESSWQSCGDIRLRMDGLFKLKEHAVQLTKEFTALYTNGPAGGGGISTGHKMEIVLEKRLVSRESVMWKTGLQHTQTSDSETPKHPSPVAREELHKIPIENQDLVTTKGDQWTDSSRIHHSPAPSGQKIPLYSVAHSRAGDKGNDINFSLIPHYSQDIERLKLIITPPWVKNVMSVLLSTSSFLEIDAKPIDENVSVEIYDVKGIHALNVVVRNILDGGVNCSRRIDRHGKTISDLILCQQVVL</sequence>
<dbReference type="InterPro" id="IPR056362">
    <property type="entry name" value="AtuA-like_ferredoxin_dom"/>
</dbReference>
<protein>
    <submittedName>
        <fullName evidence="3">Uncharacterized protein</fullName>
    </submittedName>
</protein>
<evidence type="ECO:0000259" key="1">
    <source>
        <dbReference type="Pfam" id="PF07287"/>
    </source>
</evidence>
<keyword evidence="4" id="KW-1185">Reference proteome</keyword>
<gene>
    <name evidence="3" type="ORF">ANE_LOCUS55</name>
</gene>
<evidence type="ECO:0000313" key="4">
    <source>
        <dbReference type="Proteomes" id="UP000489600"/>
    </source>
</evidence>
<accession>A0A565AJS7</accession>
<comment type="caution">
    <text evidence="3">The sequence shown here is derived from an EMBL/GenBank/DDBJ whole genome shotgun (WGS) entry which is preliminary data.</text>
</comment>
<organism evidence="3 4">
    <name type="scientific">Arabis nemorensis</name>
    <dbReference type="NCBI Taxonomy" id="586526"/>
    <lineage>
        <taxon>Eukaryota</taxon>
        <taxon>Viridiplantae</taxon>
        <taxon>Streptophyta</taxon>
        <taxon>Embryophyta</taxon>
        <taxon>Tracheophyta</taxon>
        <taxon>Spermatophyta</taxon>
        <taxon>Magnoliopsida</taxon>
        <taxon>eudicotyledons</taxon>
        <taxon>Gunneridae</taxon>
        <taxon>Pentapetalae</taxon>
        <taxon>rosids</taxon>
        <taxon>malvids</taxon>
        <taxon>Brassicales</taxon>
        <taxon>Brassicaceae</taxon>
        <taxon>Arabideae</taxon>
        <taxon>Arabis</taxon>
    </lineage>
</organism>
<feature type="domain" description="Acyclic terpene utilisation N-terminal" evidence="1">
    <location>
        <begin position="28"/>
        <end position="461"/>
    </location>
</feature>
<dbReference type="InterPro" id="IPR010839">
    <property type="entry name" value="AtuA_N"/>
</dbReference>
<dbReference type="PANTHER" id="PTHR47472:SF1">
    <property type="entry name" value="DUF1446-DOMAIN-CONTAINING PROTEIN"/>
    <property type="match status" value="1"/>
</dbReference>
<evidence type="ECO:0000259" key="2">
    <source>
        <dbReference type="Pfam" id="PF23544"/>
    </source>
</evidence>
<dbReference type="EMBL" id="CABITT030000001">
    <property type="protein sequence ID" value="VVA89610.1"/>
    <property type="molecule type" value="Genomic_DNA"/>
</dbReference>
<evidence type="ECO:0000313" key="3">
    <source>
        <dbReference type="EMBL" id="VVA89610.1"/>
    </source>
</evidence>
<name>A0A565AJS7_9BRAS</name>
<feature type="domain" description="AtuA-like ferredoxin-fold" evidence="2">
    <location>
        <begin position="524"/>
        <end position="637"/>
    </location>
</feature>
<dbReference type="PANTHER" id="PTHR47472">
    <property type="entry name" value="PROPIONYL-COA CARBOXYLASE"/>
    <property type="match status" value="1"/>
</dbReference>
<dbReference type="OrthoDB" id="16163at2759"/>
<dbReference type="AlphaFoldDB" id="A0A565AJS7"/>